<name>A0A3A8NX70_9BACT</name>
<evidence type="ECO:0008006" key="3">
    <source>
        <dbReference type="Google" id="ProtNLM"/>
    </source>
</evidence>
<evidence type="ECO:0000313" key="1">
    <source>
        <dbReference type="EMBL" id="RKH45725.1"/>
    </source>
</evidence>
<sequence length="309" mass="34368">MASSLRPWVFVAVLFPGVFGCATLGGSRGGDTLTLRFAWPEQVSMRVAHTVDMQTTRRGRMTAQRRYMMTLGPVDPQGQRRLIPHDVEVSGSGLSALMDPVPTLIIDDHGAFRGIDPMDDSPGQDFLDALPLSPEKKAQVTAKVTAGLEQDAREKWNMWVGSWSGVRLKPGAEEVVETKMRVETGRRTHEQVPAEERTLLQVGIPCGDADPEPRCVRLRVVLEPVGQTPETTGRFARRELELVTDPTTLLPYSSRLIRMDRVDWNDKGGEPDYRESVQVEQHTFIYGAEAAAGQMARVPPRQPSPTWEK</sequence>
<dbReference type="RefSeq" id="WP_120647540.1">
    <property type="nucleotide sequence ID" value="NZ_RAWB01000568.1"/>
</dbReference>
<accession>A0A3A8NX70</accession>
<gene>
    <name evidence="1" type="ORF">D7V93_35275</name>
</gene>
<comment type="caution">
    <text evidence="1">The sequence shown here is derived from an EMBL/GenBank/DDBJ whole genome shotgun (WGS) entry which is preliminary data.</text>
</comment>
<reference evidence="2" key="1">
    <citation type="submission" date="2018-09" db="EMBL/GenBank/DDBJ databases">
        <authorList>
            <person name="Livingstone P.G."/>
            <person name="Whitworth D.E."/>
        </authorList>
    </citation>
    <scope>NUCLEOTIDE SEQUENCE [LARGE SCALE GENOMIC DNA]</scope>
    <source>
        <strain evidence="2">CA051B</strain>
    </source>
</reference>
<protein>
    <recommendedName>
        <fullName evidence="3">Lipoprotein</fullName>
    </recommendedName>
</protein>
<dbReference type="PROSITE" id="PS51257">
    <property type="entry name" value="PROKAR_LIPOPROTEIN"/>
    <property type="match status" value="1"/>
</dbReference>
<organism evidence="1 2">
    <name type="scientific">Corallococcus llansteffanensis</name>
    <dbReference type="NCBI Taxonomy" id="2316731"/>
    <lineage>
        <taxon>Bacteria</taxon>
        <taxon>Pseudomonadati</taxon>
        <taxon>Myxococcota</taxon>
        <taxon>Myxococcia</taxon>
        <taxon>Myxococcales</taxon>
        <taxon>Cystobacterineae</taxon>
        <taxon>Myxococcaceae</taxon>
        <taxon>Corallococcus</taxon>
    </lineage>
</organism>
<dbReference type="EMBL" id="RAWB01000568">
    <property type="protein sequence ID" value="RKH45725.1"/>
    <property type="molecule type" value="Genomic_DNA"/>
</dbReference>
<dbReference type="AlphaFoldDB" id="A0A3A8NX70"/>
<dbReference type="Proteomes" id="UP000272888">
    <property type="component" value="Unassembled WGS sequence"/>
</dbReference>
<keyword evidence="2" id="KW-1185">Reference proteome</keyword>
<proteinExistence type="predicted"/>
<evidence type="ECO:0000313" key="2">
    <source>
        <dbReference type="Proteomes" id="UP000272888"/>
    </source>
</evidence>